<protein>
    <submittedName>
        <fullName evidence="1">Trm112 family protein</fullName>
    </submittedName>
</protein>
<dbReference type="SUPFAM" id="SSF158997">
    <property type="entry name" value="Trm112p-like"/>
    <property type="match status" value="1"/>
</dbReference>
<evidence type="ECO:0000313" key="1">
    <source>
        <dbReference type="EMBL" id="QUT05545.1"/>
    </source>
</evidence>
<reference evidence="1" key="1">
    <citation type="submission" date="2021-04" db="EMBL/GenBank/DDBJ databases">
        <title>Isolation of p-tert-butylphenol degrading bacteria Sphingobium phenoxybenzoativorans Tas13 from active sludge.</title>
        <authorList>
            <person name="Li Y."/>
        </authorList>
    </citation>
    <scope>NUCLEOTIDE SEQUENCE</scope>
    <source>
        <strain evidence="1">Tas13</strain>
    </source>
</reference>
<evidence type="ECO:0000313" key="2">
    <source>
        <dbReference type="Proteomes" id="UP000681425"/>
    </source>
</evidence>
<dbReference type="KEGG" id="spph:KFK14_21715"/>
<dbReference type="Gene3D" id="2.20.25.10">
    <property type="match status" value="1"/>
</dbReference>
<proteinExistence type="predicted"/>
<accession>A0A975Q143</accession>
<dbReference type="AlphaFoldDB" id="A0A975Q143"/>
<dbReference type="Proteomes" id="UP000681425">
    <property type="component" value="Chromosome"/>
</dbReference>
<dbReference type="PANTHER" id="PTHR33505">
    <property type="entry name" value="ZGC:162634"/>
    <property type="match status" value="1"/>
</dbReference>
<dbReference type="GO" id="GO:0005829">
    <property type="term" value="C:cytosol"/>
    <property type="evidence" value="ECO:0007669"/>
    <property type="project" value="TreeGrafter"/>
</dbReference>
<gene>
    <name evidence="1" type="ORF">KFK14_21715</name>
</gene>
<dbReference type="InterPro" id="IPR005651">
    <property type="entry name" value="Trm112-like"/>
</dbReference>
<dbReference type="PANTHER" id="PTHR33505:SF4">
    <property type="entry name" value="PROTEIN PREY, MITOCHONDRIAL"/>
    <property type="match status" value="1"/>
</dbReference>
<dbReference type="EMBL" id="CP073910">
    <property type="protein sequence ID" value="QUT05545.1"/>
    <property type="molecule type" value="Genomic_DNA"/>
</dbReference>
<name>A0A975Q143_9SPHN</name>
<organism evidence="1 2">
    <name type="scientific">Sphingobium phenoxybenzoativorans</name>
    <dbReference type="NCBI Taxonomy" id="1592790"/>
    <lineage>
        <taxon>Bacteria</taxon>
        <taxon>Pseudomonadati</taxon>
        <taxon>Pseudomonadota</taxon>
        <taxon>Alphaproteobacteria</taxon>
        <taxon>Sphingomonadales</taxon>
        <taxon>Sphingomonadaceae</taxon>
        <taxon>Sphingobium</taxon>
    </lineage>
</organism>
<keyword evidence="2" id="KW-1185">Reference proteome</keyword>
<dbReference type="Pfam" id="PF03966">
    <property type="entry name" value="Trm112p"/>
    <property type="match status" value="1"/>
</dbReference>
<sequence length="62" mass="6678">MPCLLDLQGMLAGTLVCPVTRTPLRLSDTGNELISDAADLAFPIRDGVPILLVREARTLQTD</sequence>